<dbReference type="EMBL" id="AP025591">
    <property type="protein sequence ID" value="BDG06280.1"/>
    <property type="molecule type" value="Genomic_DNA"/>
</dbReference>
<evidence type="ECO:0000313" key="9">
    <source>
        <dbReference type="Proteomes" id="UP001162891"/>
    </source>
</evidence>
<feature type="transmembrane region" description="Helical" evidence="7">
    <location>
        <begin position="374"/>
        <end position="400"/>
    </location>
</feature>
<evidence type="ECO:0000256" key="1">
    <source>
        <dbReference type="ARBA" id="ARBA00004651"/>
    </source>
</evidence>
<feature type="transmembrane region" description="Helical" evidence="7">
    <location>
        <begin position="175"/>
        <end position="196"/>
    </location>
</feature>
<feature type="transmembrane region" description="Helical" evidence="7">
    <location>
        <begin position="334"/>
        <end position="354"/>
    </location>
</feature>
<evidence type="ECO:0000256" key="7">
    <source>
        <dbReference type="SAM" id="Phobius"/>
    </source>
</evidence>
<dbReference type="InterPro" id="IPR054823">
    <property type="entry name" value="DsrP-like"/>
</dbReference>
<dbReference type="PANTHER" id="PTHR43044:SF2">
    <property type="entry name" value="POLYSULPHIDE REDUCTASE NRFD"/>
    <property type="match status" value="1"/>
</dbReference>
<evidence type="ECO:0000256" key="2">
    <source>
        <dbReference type="ARBA" id="ARBA00008929"/>
    </source>
</evidence>
<protein>
    <submittedName>
        <fullName evidence="8">Hdr menaquinol oxidoreductase integral membrane subunit</fullName>
    </submittedName>
</protein>
<feature type="transmembrane region" description="Helical" evidence="7">
    <location>
        <begin position="61"/>
        <end position="87"/>
    </location>
</feature>
<evidence type="ECO:0000256" key="5">
    <source>
        <dbReference type="ARBA" id="ARBA00022989"/>
    </source>
</evidence>
<dbReference type="Pfam" id="PF03916">
    <property type="entry name" value="NrfD"/>
    <property type="match status" value="1"/>
</dbReference>
<sequence>MSGIVEFGRGCIRQVLIGGRAYKAWIVFLLLAIGVGGVAYVRQAATGLIATNMRDDVSWAFYIGNFTFLVGVAAAAVLLVIPAYVYGWKPLKEVVVLGELLAISALTMCLLFILVDMGRPDRFLHIMPFFGTPNFPRSMLTWDALVLHTYLFVNLALVLYLLYKTYRGESYAKKIFLPLVLLSIPISISTHTVTAFLYNGMAARPYWNASILAPRFIASAFCSGPAVMIILFQILRRTNDFPIKDEAIWKIAELMSYAMFLNLFLLGAELFKEYYSATEHLAYTQYLWGGLHDVTGAPHTALVRYAWISLVCSVAAFGLFLVPRTRKDYRTLNLGCLLIWAGVYIEKGMGLIIPGFTPSTLGQIYEYTPTGTEWAIALGVFGIGFLVFTLLVKIAVPILVGTFRAPERAHAAPPAAVAGAPSP</sequence>
<feature type="transmembrane region" description="Helical" evidence="7">
    <location>
        <begin position="247"/>
        <end position="266"/>
    </location>
</feature>
<keyword evidence="6 7" id="KW-0472">Membrane</keyword>
<proteinExistence type="inferred from homology"/>
<dbReference type="PANTHER" id="PTHR43044">
    <property type="match status" value="1"/>
</dbReference>
<evidence type="ECO:0000256" key="4">
    <source>
        <dbReference type="ARBA" id="ARBA00022692"/>
    </source>
</evidence>
<organism evidence="8 9">
    <name type="scientific">Anaeromyxobacter oryzae</name>
    <dbReference type="NCBI Taxonomy" id="2918170"/>
    <lineage>
        <taxon>Bacteria</taxon>
        <taxon>Pseudomonadati</taxon>
        <taxon>Myxococcota</taxon>
        <taxon>Myxococcia</taxon>
        <taxon>Myxococcales</taxon>
        <taxon>Cystobacterineae</taxon>
        <taxon>Anaeromyxobacteraceae</taxon>
        <taxon>Anaeromyxobacter</taxon>
    </lineage>
</organism>
<reference evidence="9" key="1">
    <citation type="journal article" date="2022" name="Int. J. Syst. Evol. Microbiol.">
        <title>Anaeromyxobacter oryzae sp. nov., Anaeromyxobacter diazotrophicus sp. nov. and Anaeromyxobacter paludicola sp. nov., isolated from paddy soils.</title>
        <authorList>
            <person name="Itoh H."/>
            <person name="Xu Z."/>
            <person name="Mise K."/>
            <person name="Masuda Y."/>
            <person name="Ushijima N."/>
            <person name="Hayakawa C."/>
            <person name="Shiratori Y."/>
            <person name="Senoo K."/>
        </authorList>
    </citation>
    <scope>NUCLEOTIDE SEQUENCE [LARGE SCALE GENOMIC DNA]</scope>
    <source>
        <strain evidence="9">Red232</strain>
    </source>
</reference>
<keyword evidence="4 7" id="KW-0812">Transmembrane</keyword>
<evidence type="ECO:0000256" key="3">
    <source>
        <dbReference type="ARBA" id="ARBA00022475"/>
    </source>
</evidence>
<feature type="transmembrane region" description="Helical" evidence="7">
    <location>
        <begin position="302"/>
        <end position="322"/>
    </location>
</feature>
<keyword evidence="9" id="KW-1185">Reference proteome</keyword>
<dbReference type="NCBIfam" id="NF045798">
    <property type="entry name" value="DsrP"/>
    <property type="match status" value="1"/>
</dbReference>
<dbReference type="Proteomes" id="UP001162891">
    <property type="component" value="Chromosome"/>
</dbReference>
<accession>A0ABM7X3A3</accession>
<feature type="transmembrane region" description="Helical" evidence="7">
    <location>
        <begin position="94"/>
        <end position="115"/>
    </location>
</feature>
<name>A0ABM7X3A3_9BACT</name>
<keyword evidence="5 7" id="KW-1133">Transmembrane helix</keyword>
<feature type="transmembrane region" description="Helical" evidence="7">
    <location>
        <begin position="145"/>
        <end position="163"/>
    </location>
</feature>
<keyword evidence="3" id="KW-1003">Cell membrane</keyword>
<evidence type="ECO:0000256" key="6">
    <source>
        <dbReference type="ARBA" id="ARBA00023136"/>
    </source>
</evidence>
<dbReference type="Gene3D" id="1.20.1630.10">
    <property type="entry name" value="Formate dehydrogenase/DMSO reductase domain"/>
    <property type="match status" value="1"/>
</dbReference>
<feature type="transmembrane region" description="Helical" evidence="7">
    <location>
        <begin position="216"/>
        <end position="235"/>
    </location>
</feature>
<gene>
    <name evidence="8" type="ORF">AMOR_52760</name>
</gene>
<feature type="transmembrane region" description="Helical" evidence="7">
    <location>
        <begin position="21"/>
        <end position="41"/>
    </location>
</feature>
<dbReference type="RefSeq" id="WP_248355728.1">
    <property type="nucleotide sequence ID" value="NZ_AP025591.1"/>
</dbReference>
<dbReference type="InterPro" id="IPR005614">
    <property type="entry name" value="NrfD-like"/>
</dbReference>
<evidence type="ECO:0000313" key="8">
    <source>
        <dbReference type="EMBL" id="BDG06280.1"/>
    </source>
</evidence>
<comment type="similarity">
    <text evidence="2">Belongs to the NrfD family.</text>
</comment>
<comment type="subcellular location">
    <subcellularLocation>
        <location evidence="1">Cell membrane</location>
        <topology evidence="1">Multi-pass membrane protein</topology>
    </subcellularLocation>
</comment>